<evidence type="ECO:0000256" key="1">
    <source>
        <dbReference type="SAM" id="Phobius"/>
    </source>
</evidence>
<accession>A0A016TV04</accession>
<proteinExistence type="predicted"/>
<dbReference type="Proteomes" id="UP000024635">
    <property type="component" value="Unassembled WGS sequence"/>
</dbReference>
<sequence>MTAGGRHMHEVNAETRDERRMIIEGTWQSIGIFYILATTLIASSFWAHLRKYDDELRLAAIYGDVT</sequence>
<protein>
    <submittedName>
        <fullName evidence="2">Uncharacterized protein</fullName>
    </submittedName>
</protein>
<feature type="transmembrane region" description="Helical" evidence="1">
    <location>
        <begin position="27"/>
        <end position="47"/>
    </location>
</feature>
<name>A0A016TV04_9BILA</name>
<comment type="caution">
    <text evidence="2">The sequence shown here is derived from an EMBL/GenBank/DDBJ whole genome shotgun (WGS) entry which is preliminary data.</text>
</comment>
<keyword evidence="1" id="KW-0472">Membrane</keyword>
<evidence type="ECO:0000313" key="2">
    <source>
        <dbReference type="EMBL" id="EYC06874.1"/>
    </source>
</evidence>
<dbReference type="AlphaFoldDB" id="A0A016TV04"/>
<keyword evidence="1" id="KW-0812">Transmembrane</keyword>
<organism evidence="2 3">
    <name type="scientific">Ancylostoma ceylanicum</name>
    <dbReference type="NCBI Taxonomy" id="53326"/>
    <lineage>
        <taxon>Eukaryota</taxon>
        <taxon>Metazoa</taxon>
        <taxon>Ecdysozoa</taxon>
        <taxon>Nematoda</taxon>
        <taxon>Chromadorea</taxon>
        <taxon>Rhabditida</taxon>
        <taxon>Rhabditina</taxon>
        <taxon>Rhabditomorpha</taxon>
        <taxon>Strongyloidea</taxon>
        <taxon>Ancylostomatidae</taxon>
        <taxon>Ancylostomatinae</taxon>
        <taxon>Ancylostoma</taxon>
    </lineage>
</organism>
<evidence type="ECO:0000313" key="3">
    <source>
        <dbReference type="Proteomes" id="UP000024635"/>
    </source>
</evidence>
<keyword evidence="3" id="KW-1185">Reference proteome</keyword>
<keyword evidence="1" id="KW-1133">Transmembrane helix</keyword>
<dbReference type="EMBL" id="JARK01001409">
    <property type="protein sequence ID" value="EYC06874.1"/>
    <property type="molecule type" value="Genomic_DNA"/>
</dbReference>
<gene>
    <name evidence="2" type="primary">Acey_s0073.g747</name>
    <name evidence="2" type="ORF">Y032_0073g747</name>
</gene>
<reference evidence="3" key="1">
    <citation type="journal article" date="2015" name="Nat. Genet.">
        <title>The genome and transcriptome of the zoonotic hookworm Ancylostoma ceylanicum identify infection-specific gene families.</title>
        <authorList>
            <person name="Schwarz E.M."/>
            <person name="Hu Y."/>
            <person name="Antoshechkin I."/>
            <person name="Miller M.M."/>
            <person name="Sternberg P.W."/>
            <person name="Aroian R.V."/>
        </authorList>
    </citation>
    <scope>NUCLEOTIDE SEQUENCE</scope>
    <source>
        <strain evidence="3">HY135</strain>
    </source>
</reference>